<dbReference type="EMBL" id="BAABCR010000008">
    <property type="protein sequence ID" value="GAA4025534.1"/>
    <property type="molecule type" value="Genomic_DNA"/>
</dbReference>
<protein>
    <submittedName>
        <fullName evidence="1">Uncharacterized protein</fullName>
    </submittedName>
</protein>
<keyword evidence="2" id="KW-1185">Reference proteome</keyword>
<dbReference type="Proteomes" id="UP001500968">
    <property type="component" value="Unassembled WGS sequence"/>
</dbReference>
<name>A0ABP7TFV3_9FLAO</name>
<gene>
    <name evidence="1" type="ORF">GCM10022386_05910</name>
</gene>
<comment type="caution">
    <text evidence="1">The sequence shown here is derived from an EMBL/GenBank/DDBJ whole genome shotgun (WGS) entry which is preliminary data.</text>
</comment>
<organism evidence="1 2">
    <name type="scientific">Flavobacterium cheonhonense</name>
    <dbReference type="NCBI Taxonomy" id="706185"/>
    <lineage>
        <taxon>Bacteria</taxon>
        <taxon>Pseudomonadati</taxon>
        <taxon>Bacteroidota</taxon>
        <taxon>Flavobacteriia</taxon>
        <taxon>Flavobacteriales</taxon>
        <taxon>Flavobacteriaceae</taxon>
        <taxon>Flavobacterium</taxon>
    </lineage>
</organism>
<sequence length="115" mass="13719">MNIKISPEYGCFPLWISEKDEIYSNVNHYDLNFSEDLKKNIENWNIKFQQTLNKEYPPDSSFGSLTDLIEFENEGILVWRDINKQMSNVNVSYFSLLKDRYYYNLDELISEINNA</sequence>
<dbReference type="RefSeq" id="WP_324691643.1">
    <property type="nucleotide sequence ID" value="NZ_BAABCR010000008.1"/>
</dbReference>
<evidence type="ECO:0000313" key="1">
    <source>
        <dbReference type="EMBL" id="GAA4025534.1"/>
    </source>
</evidence>
<proteinExistence type="predicted"/>
<accession>A0ABP7TFV3</accession>
<evidence type="ECO:0000313" key="2">
    <source>
        <dbReference type="Proteomes" id="UP001500968"/>
    </source>
</evidence>
<reference evidence="2" key="1">
    <citation type="journal article" date="2019" name="Int. J. Syst. Evol. Microbiol.">
        <title>The Global Catalogue of Microorganisms (GCM) 10K type strain sequencing project: providing services to taxonomists for standard genome sequencing and annotation.</title>
        <authorList>
            <consortium name="The Broad Institute Genomics Platform"/>
            <consortium name="The Broad Institute Genome Sequencing Center for Infectious Disease"/>
            <person name="Wu L."/>
            <person name="Ma J."/>
        </authorList>
    </citation>
    <scope>NUCLEOTIDE SEQUENCE [LARGE SCALE GENOMIC DNA]</scope>
    <source>
        <strain evidence="2">JCM 17064</strain>
    </source>
</reference>